<organism evidence="11 12">
    <name type="scientific">Colocasia esculenta</name>
    <name type="common">Wild taro</name>
    <name type="synonym">Arum esculentum</name>
    <dbReference type="NCBI Taxonomy" id="4460"/>
    <lineage>
        <taxon>Eukaryota</taxon>
        <taxon>Viridiplantae</taxon>
        <taxon>Streptophyta</taxon>
        <taxon>Embryophyta</taxon>
        <taxon>Tracheophyta</taxon>
        <taxon>Spermatophyta</taxon>
        <taxon>Magnoliopsida</taxon>
        <taxon>Liliopsida</taxon>
        <taxon>Araceae</taxon>
        <taxon>Aroideae</taxon>
        <taxon>Colocasieae</taxon>
        <taxon>Colocasia</taxon>
    </lineage>
</organism>
<evidence type="ECO:0000256" key="5">
    <source>
        <dbReference type="ARBA" id="ARBA00022821"/>
    </source>
</evidence>
<dbReference type="InterPro" id="IPR027417">
    <property type="entry name" value="P-loop_NTPase"/>
</dbReference>
<accession>A0A843WUE9</accession>
<keyword evidence="12" id="KW-1185">Reference proteome</keyword>
<feature type="domain" description="Disease resistance N-terminal" evidence="10">
    <location>
        <begin position="10"/>
        <end position="94"/>
    </location>
</feature>
<evidence type="ECO:0000259" key="10">
    <source>
        <dbReference type="Pfam" id="PF18052"/>
    </source>
</evidence>
<dbReference type="InterPro" id="IPR002182">
    <property type="entry name" value="NB-ARC"/>
</dbReference>
<dbReference type="PANTHER" id="PTHR36766">
    <property type="entry name" value="PLANT BROAD-SPECTRUM MILDEW RESISTANCE PROTEIN RPW8"/>
    <property type="match status" value="1"/>
</dbReference>
<evidence type="ECO:0000256" key="3">
    <source>
        <dbReference type="ARBA" id="ARBA00022737"/>
    </source>
</evidence>
<evidence type="ECO:0000256" key="8">
    <source>
        <dbReference type="SAM" id="MobiDB-lite"/>
    </source>
</evidence>
<dbReference type="AlphaFoldDB" id="A0A843WUE9"/>
<feature type="domain" description="NB-ARC" evidence="9">
    <location>
        <begin position="217"/>
        <end position="341"/>
    </location>
</feature>
<keyword evidence="7" id="KW-0175">Coiled coil</keyword>
<dbReference type="OrthoDB" id="786390at2759"/>
<dbReference type="GO" id="GO:0006952">
    <property type="term" value="P:defense response"/>
    <property type="evidence" value="ECO:0007669"/>
    <property type="project" value="UniProtKB-KW"/>
</dbReference>
<evidence type="ECO:0000256" key="6">
    <source>
        <dbReference type="ARBA" id="ARBA00022840"/>
    </source>
</evidence>
<evidence type="ECO:0000313" key="12">
    <source>
        <dbReference type="Proteomes" id="UP000652761"/>
    </source>
</evidence>
<feature type="region of interest" description="Disordered" evidence="8">
    <location>
        <begin position="93"/>
        <end position="114"/>
    </location>
</feature>
<keyword evidence="6" id="KW-0067">ATP-binding</keyword>
<gene>
    <name evidence="11" type="ORF">Taro_046704</name>
</gene>
<name>A0A843WUE9_COLES</name>
<evidence type="ECO:0000313" key="11">
    <source>
        <dbReference type="EMBL" id="MQM13779.1"/>
    </source>
</evidence>
<feature type="coiled-coil region" evidence="7">
    <location>
        <begin position="29"/>
        <end position="56"/>
    </location>
</feature>
<dbReference type="EMBL" id="NMUH01005824">
    <property type="protein sequence ID" value="MQM13779.1"/>
    <property type="molecule type" value="Genomic_DNA"/>
</dbReference>
<dbReference type="InterPro" id="IPR041118">
    <property type="entry name" value="Rx_N"/>
</dbReference>
<sequence>MAIGEEFLYALRMLLDKLASRSISELCNLSGVEGDIARLRKALESLQAMLHDAEEKNVVRGHKGTLWLQEIKTVLYAAEDVVGEFEYEGGRLTVKNSAEESDGGGGGGSSTLSESRSSLIPEEVSFHCKVVQEIDSILISVDRIEEWRKFLDFVGMRPGVKTNPSEFQGRIETSVFLGDLQVFGRDEEEKELMQLLLTTTIDVGSTPSPSLPVHPTNFSVISVVGMGGLGKTTLAQLVCNAERVQDHFPAIIWVFVSPNFDPKRLTKQVLEHLSSVVPNIDDLHVLQHNLSEKLKGKRFLLILDGIWEVDQSKWKEFSAPLLAGAKDSKVLITTRNANVTNPGSRWQICDP</sequence>
<keyword evidence="3" id="KW-0677">Repeat</keyword>
<dbReference type="Pfam" id="PF18052">
    <property type="entry name" value="Rx_N"/>
    <property type="match status" value="1"/>
</dbReference>
<evidence type="ECO:0000256" key="2">
    <source>
        <dbReference type="ARBA" id="ARBA00022614"/>
    </source>
</evidence>
<evidence type="ECO:0000256" key="7">
    <source>
        <dbReference type="SAM" id="Coils"/>
    </source>
</evidence>
<evidence type="ECO:0000256" key="4">
    <source>
        <dbReference type="ARBA" id="ARBA00022741"/>
    </source>
</evidence>
<keyword evidence="4" id="KW-0547">Nucleotide-binding</keyword>
<dbReference type="PRINTS" id="PR00364">
    <property type="entry name" value="DISEASERSIST"/>
</dbReference>
<dbReference type="Pfam" id="PF00931">
    <property type="entry name" value="NB-ARC"/>
    <property type="match status" value="1"/>
</dbReference>
<reference evidence="11" key="1">
    <citation type="submission" date="2017-07" db="EMBL/GenBank/DDBJ databases">
        <title>Taro Niue Genome Assembly and Annotation.</title>
        <authorList>
            <person name="Atibalentja N."/>
            <person name="Keating K."/>
            <person name="Fields C.J."/>
        </authorList>
    </citation>
    <scope>NUCLEOTIDE SEQUENCE</scope>
    <source>
        <strain evidence="11">Niue_2</strain>
        <tissue evidence="11">Leaf</tissue>
    </source>
</reference>
<keyword evidence="5" id="KW-0611">Plant defense</keyword>
<dbReference type="Gene3D" id="1.20.5.4130">
    <property type="match status" value="1"/>
</dbReference>
<keyword evidence="2" id="KW-0433">Leucine-rich repeat</keyword>
<dbReference type="Gene3D" id="3.40.50.300">
    <property type="entry name" value="P-loop containing nucleotide triphosphate hydrolases"/>
    <property type="match status" value="1"/>
</dbReference>
<dbReference type="Proteomes" id="UP000652761">
    <property type="component" value="Unassembled WGS sequence"/>
</dbReference>
<protein>
    <submittedName>
        <fullName evidence="11">Uncharacterized protein</fullName>
    </submittedName>
</protein>
<dbReference type="PANTHER" id="PTHR36766:SF40">
    <property type="entry name" value="DISEASE RESISTANCE PROTEIN RGA3"/>
    <property type="match status" value="1"/>
</dbReference>
<dbReference type="GO" id="GO:0043531">
    <property type="term" value="F:ADP binding"/>
    <property type="evidence" value="ECO:0007669"/>
    <property type="project" value="InterPro"/>
</dbReference>
<comment type="similarity">
    <text evidence="1">Belongs to the disease resistance NB-LRR family.</text>
</comment>
<evidence type="ECO:0000259" key="9">
    <source>
        <dbReference type="Pfam" id="PF00931"/>
    </source>
</evidence>
<dbReference type="FunFam" id="3.40.50.300:FF:001091">
    <property type="entry name" value="Probable disease resistance protein At1g61300"/>
    <property type="match status" value="1"/>
</dbReference>
<evidence type="ECO:0000256" key="1">
    <source>
        <dbReference type="ARBA" id="ARBA00008894"/>
    </source>
</evidence>
<comment type="caution">
    <text evidence="11">The sequence shown here is derived from an EMBL/GenBank/DDBJ whole genome shotgun (WGS) entry which is preliminary data.</text>
</comment>
<dbReference type="SUPFAM" id="SSF52540">
    <property type="entry name" value="P-loop containing nucleoside triphosphate hydrolases"/>
    <property type="match status" value="1"/>
</dbReference>
<proteinExistence type="inferred from homology"/>
<dbReference type="GO" id="GO:0005524">
    <property type="term" value="F:ATP binding"/>
    <property type="evidence" value="ECO:0007669"/>
    <property type="project" value="UniProtKB-KW"/>
</dbReference>